<dbReference type="STRING" id="459349.CLOAM0188"/>
<dbReference type="RefSeq" id="WP_015423959.1">
    <property type="nucleotide sequence ID" value="NC_020449.1"/>
</dbReference>
<proteinExistence type="inferred from homology"/>
<evidence type="ECO:0000256" key="1">
    <source>
        <dbReference type="ARBA" id="ARBA00004496"/>
    </source>
</evidence>
<dbReference type="EMBL" id="CU466930">
    <property type="protein sequence ID" value="CAO80098.1"/>
    <property type="molecule type" value="Genomic_DNA"/>
</dbReference>
<dbReference type="Pfam" id="PF14684">
    <property type="entry name" value="Tricorn_C1"/>
    <property type="match status" value="1"/>
</dbReference>
<dbReference type="Gene3D" id="2.120.10.60">
    <property type="entry name" value="Tricorn protease N-terminal domain"/>
    <property type="match status" value="1"/>
</dbReference>
<feature type="active site" description="Charge relay system" evidence="8">
    <location>
        <position position="730"/>
    </location>
</feature>
<reference evidence="11 12" key="1">
    <citation type="journal article" date="2008" name="J. Bacteriol.">
        <title>'Candidatus Cloacamonas acidaminovorans': genome sequence reconstruction provides a first glimpse of a new bacterial division.</title>
        <authorList>
            <person name="Pelletier E."/>
            <person name="Kreimeyer A."/>
            <person name="Bocs S."/>
            <person name="Rouy Z."/>
            <person name="Gyapay G."/>
            <person name="Chouari R."/>
            <person name="Riviere D."/>
            <person name="Ganesan A."/>
            <person name="Daegelen P."/>
            <person name="Sghir A."/>
            <person name="Cohen G.N."/>
            <person name="Medigue C."/>
            <person name="Weissenbach J."/>
            <person name="Le Paslier D."/>
        </authorList>
    </citation>
    <scope>NUCLEOTIDE SEQUENCE [LARGE SCALE GENOMIC DNA]</scope>
    <source>
        <strain evidence="12">Evry</strain>
    </source>
</reference>
<dbReference type="Pfam" id="PF14685">
    <property type="entry name" value="PDZ_Tricorn"/>
    <property type="match status" value="1"/>
</dbReference>
<evidence type="ECO:0000256" key="5">
    <source>
        <dbReference type="ARBA" id="ARBA00022801"/>
    </source>
</evidence>
<keyword evidence="6 7" id="KW-0720">Serine protease</keyword>
<dbReference type="SUPFAM" id="SSF50156">
    <property type="entry name" value="PDZ domain-like"/>
    <property type="match status" value="1"/>
</dbReference>
<evidence type="ECO:0000256" key="6">
    <source>
        <dbReference type="ARBA" id="ARBA00022825"/>
    </source>
</evidence>
<accession>B0VF46</accession>
<dbReference type="HOGENOM" id="CLU_005503_1_0_0"/>
<keyword evidence="12" id="KW-1185">Reference proteome</keyword>
<evidence type="ECO:0000259" key="10">
    <source>
        <dbReference type="SMART" id="SM00245"/>
    </source>
</evidence>
<dbReference type="Pfam" id="PF26549">
    <property type="entry name" value="Tricorn_N"/>
    <property type="match status" value="1"/>
</dbReference>
<dbReference type="CDD" id="cd10828">
    <property type="entry name" value="cpPDZ_Tricorn-protease"/>
    <property type="match status" value="1"/>
</dbReference>
<dbReference type="Gene3D" id="2.130.10.10">
    <property type="entry name" value="YVTN repeat-like/Quinoprotein amine dehydrogenase"/>
    <property type="match status" value="1"/>
</dbReference>
<sequence>MNAYYRQPAIYKDQVVFIAEDDLWTFNLKDKVARRLTANLGMIRYPQFSPDGKQIAFTSTEEGTSEIYIMPSEGGEAKRLTYLGAYPYTLRWKGSKIIFASQHSSPLQHYNLYEIDSEGGSPVELPYGRATHISFGEKGVVLGRNTGNPARWKRYRGGTAGYLLVDKNGDGKFKKLIDLKGNFAHPMWIGNRIYFICDHEGIGNIYSCTPEGKDLQKHSNHKDFYARGAYSDGKSIIWHAGADLWLMDIKENKPRKLSFAYSSPMVQRQHKFVSPPKNLEDIYLSPDGGSISFALRGKALVSGNWEGSVQQYGFKQGVRYRLPQILPDGKHLLLLSDEPGYERFEIHPLRKDFEKVSEEVVIIDNPDLGRVTNFVPAPKGSLVAIENHRCELIVLDLESKEFKNIDRNGFGLIWAFNWSPDGRWLTYSINRDRNTRHIIIWDSQENQSHIVSKPVLNDTVPVFDPEGKYLYFASVRNLNPLRDSIQFDFIYPNSYKPYLIPLRKDLRSPFIPESKPFETKPEIPKKEDKIEEKEQKEEVKPVEIDFDGICDRLIEFPVQPGIIGGLGAIKDRLFYVNVPLEDSMNEESKFDLMCYDLNKLEGWTYAKDITDYDLSQDGSAILIRQKDKVRVISAKLEPKAELPADATPGKKSGYIDLNRFSVEIVPIQEWQQMFKEAWRLQTQHYWVEDMAGIDWQKVFDRYYPIVERCACRSDFSDLMWEMQGELGTSHCYEFGGDYRQSPNYRIGKLGIDYRYNARKKGYEIIRILKGDYWLSENRSPFMNPGLNVSEGWIIKAVNGIPVTKTIPPERLTLNLAGQQVQLTVSSPDNKEEKVVTIPTMKDELQARYRDWVEANREYVHKVSKGKLGYVHIPDMQKDGLIEFHRYFLAEVDYEGLIIDVRNNGGGSVSGLLLQKLARKRIGYDKTRWWDDNPYLDNAPMGPMVCITDEHAGSDGDIFSHSFKLLGLGKLIGKRTWGGVIGIWPRHWLVDGTITTQPEFSFWFKDVGWGVENYGTDPDIEVDIMPQDYVQGKDPQLDVAIKTCLAEIKKNPPLKPDFSKIPRKTLP</sequence>
<evidence type="ECO:0000313" key="11">
    <source>
        <dbReference type="EMBL" id="CAO80098.1"/>
    </source>
</evidence>
<dbReference type="SUPFAM" id="SSF82171">
    <property type="entry name" value="DPP6 N-terminal domain-like"/>
    <property type="match status" value="1"/>
</dbReference>
<dbReference type="OrthoDB" id="269409at2"/>
<evidence type="ECO:0000256" key="2">
    <source>
        <dbReference type="ARBA" id="ARBA00008524"/>
    </source>
</evidence>
<dbReference type="eggNOG" id="COG0793">
    <property type="taxonomic scope" value="Bacteria"/>
</dbReference>
<dbReference type="KEGG" id="caci:CLOAM0188"/>
<feature type="site" description="Transition state stabilizer; via amide nitrogen" evidence="9">
    <location>
        <position position="954"/>
    </location>
</feature>
<dbReference type="PIRSF" id="PIRSF036421">
    <property type="entry name" value="Tricorn_protease"/>
    <property type="match status" value="1"/>
</dbReference>
<evidence type="ECO:0000256" key="8">
    <source>
        <dbReference type="PIRSR" id="PIRSR036421-1"/>
    </source>
</evidence>
<dbReference type="InterPro" id="IPR029045">
    <property type="entry name" value="ClpP/crotonase-like_dom_sf"/>
</dbReference>
<dbReference type="InterPro" id="IPR029414">
    <property type="entry name" value="Tricorn_PDZ"/>
</dbReference>
<gene>
    <name evidence="11" type="ordered locus">CLOAM0188</name>
</gene>
<dbReference type="Gene3D" id="3.90.226.10">
    <property type="entry name" value="2-enoyl-CoA Hydratase, Chain A, domain 1"/>
    <property type="match status" value="1"/>
</dbReference>
<feature type="active site" description="Charge relay system" evidence="8">
    <location>
        <position position="1011"/>
    </location>
</feature>
<dbReference type="eggNOG" id="COG4946">
    <property type="taxonomic scope" value="Bacteria"/>
</dbReference>
<dbReference type="PANTHER" id="PTHR43253">
    <property type="entry name" value="TRICORN PROTEASE HOMOLOG 2-RELATED"/>
    <property type="match status" value="1"/>
</dbReference>
<comment type="subcellular location">
    <subcellularLocation>
        <location evidence="1 7">Cytoplasm</location>
    </subcellularLocation>
</comment>
<dbReference type="InterPro" id="IPR028204">
    <property type="entry name" value="Tricorn_C1"/>
</dbReference>
<dbReference type="Gene3D" id="2.30.42.10">
    <property type="match status" value="1"/>
</dbReference>
<dbReference type="Gene3D" id="3.30.750.44">
    <property type="match status" value="1"/>
</dbReference>
<dbReference type="SUPFAM" id="SSF52096">
    <property type="entry name" value="ClpP/crotonase"/>
    <property type="match status" value="1"/>
</dbReference>
<organism evidence="11 12">
    <name type="scientific">Cloacimonas acidaminovorans (strain Evry)</name>
    <dbReference type="NCBI Taxonomy" id="459349"/>
    <lineage>
        <taxon>Bacteria</taxon>
        <taxon>Pseudomonadati</taxon>
        <taxon>Candidatus Cloacimonadota</taxon>
        <taxon>Candidatus Cloacimonadia</taxon>
        <taxon>Candidatus Cloacimonadales</taxon>
        <taxon>Candidatus Cloacimonadaceae</taxon>
        <taxon>Candidatus Cloacimonas</taxon>
    </lineage>
</organism>
<dbReference type="InterPro" id="IPR036034">
    <property type="entry name" value="PDZ_sf"/>
</dbReference>
<dbReference type="InterPro" id="IPR015943">
    <property type="entry name" value="WD40/YVTN_repeat-like_dom_sf"/>
</dbReference>
<protein>
    <recommendedName>
        <fullName evidence="7">Tricorn protease homolog</fullName>
        <ecNumber evidence="7">3.4.21.-</ecNumber>
    </recommendedName>
</protein>
<dbReference type="Proteomes" id="UP000002019">
    <property type="component" value="Chromosome"/>
</dbReference>
<dbReference type="GO" id="GO:0006508">
    <property type="term" value="P:proteolysis"/>
    <property type="evidence" value="ECO:0007669"/>
    <property type="project" value="UniProtKB-UniRule"/>
</dbReference>
<dbReference type="AlphaFoldDB" id="B0VF46"/>
<dbReference type="Pfam" id="PF03572">
    <property type="entry name" value="Peptidase_S41"/>
    <property type="match status" value="1"/>
</dbReference>
<dbReference type="GO" id="GO:0005737">
    <property type="term" value="C:cytoplasm"/>
    <property type="evidence" value="ECO:0007669"/>
    <property type="project" value="UniProtKB-SubCell"/>
</dbReference>
<evidence type="ECO:0000313" key="12">
    <source>
        <dbReference type="Proteomes" id="UP000002019"/>
    </source>
</evidence>
<evidence type="ECO:0000256" key="3">
    <source>
        <dbReference type="ARBA" id="ARBA00022490"/>
    </source>
</evidence>
<dbReference type="InterPro" id="IPR005151">
    <property type="entry name" value="Tail-specific_protease"/>
</dbReference>
<dbReference type="PANTHER" id="PTHR43253:SF1">
    <property type="entry name" value="TRICORN PROTEASE HOMOLOG 2-RELATED"/>
    <property type="match status" value="1"/>
</dbReference>
<comment type="similarity">
    <text evidence="2 7">Belongs to the peptidase S41B family.</text>
</comment>
<evidence type="ECO:0000256" key="4">
    <source>
        <dbReference type="ARBA" id="ARBA00022670"/>
    </source>
</evidence>
<dbReference type="GO" id="GO:0008236">
    <property type="term" value="F:serine-type peptidase activity"/>
    <property type="evidence" value="ECO:0007669"/>
    <property type="project" value="UniProtKB-UniRule"/>
</dbReference>
<name>B0VF46_CLOAI</name>
<feature type="domain" description="Tail specific protease" evidence="10">
    <location>
        <begin position="832"/>
        <end position="1022"/>
    </location>
</feature>
<evidence type="ECO:0000256" key="7">
    <source>
        <dbReference type="PIRNR" id="PIRNR036421"/>
    </source>
</evidence>
<dbReference type="Pfam" id="PF26550">
    <property type="entry name" value="Tricorn_2nd"/>
    <property type="match status" value="1"/>
</dbReference>
<dbReference type="SMART" id="SM00245">
    <property type="entry name" value="TSPc"/>
    <property type="match status" value="1"/>
</dbReference>
<evidence type="ECO:0000256" key="9">
    <source>
        <dbReference type="PIRSR" id="PIRSR036421-3"/>
    </source>
</evidence>
<keyword evidence="4 7" id="KW-0645">Protease</keyword>
<dbReference type="InterPro" id="IPR012393">
    <property type="entry name" value="Tricorn_protease"/>
</dbReference>
<dbReference type="CDD" id="cd07562">
    <property type="entry name" value="Peptidase_S41_TRI"/>
    <property type="match status" value="1"/>
</dbReference>
<dbReference type="SUPFAM" id="SSF69304">
    <property type="entry name" value="Tricorn protease N-terminal domain"/>
    <property type="match status" value="1"/>
</dbReference>
<feature type="active site" description="Nucleophile" evidence="8">
    <location>
        <position position="953"/>
    </location>
</feature>
<keyword evidence="5 7" id="KW-0378">Hydrolase</keyword>
<keyword evidence="3 7" id="KW-0963">Cytoplasm</keyword>
<comment type="function">
    <text evidence="7">Degrades oligopeptides.</text>
</comment>
<dbReference type="EC" id="3.4.21.-" evidence="7"/>